<reference evidence="1" key="1">
    <citation type="submission" date="2020-05" db="EMBL/GenBank/DDBJ databases">
        <authorList>
            <person name="Chiriac C."/>
            <person name="Salcher M."/>
            <person name="Ghai R."/>
            <person name="Kavagutti S V."/>
        </authorList>
    </citation>
    <scope>NUCLEOTIDE SEQUENCE</scope>
</reference>
<proteinExistence type="predicted"/>
<accession>A0A6J7IVV6</accession>
<dbReference type="SUPFAM" id="SSF53474">
    <property type="entry name" value="alpha/beta-Hydrolases"/>
    <property type="match status" value="1"/>
</dbReference>
<dbReference type="EMBL" id="CAFBNF010000032">
    <property type="protein sequence ID" value="CAB4934926.1"/>
    <property type="molecule type" value="Genomic_DNA"/>
</dbReference>
<dbReference type="InterPro" id="IPR029058">
    <property type="entry name" value="AB_hydrolase_fold"/>
</dbReference>
<protein>
    <submittedName>
        <fullName evidence="1">Unannotated protein</fullName>
    </submittedName>
</protein>
<name>A0A6J7IVV6_9ZZZZ</name>
<dbReference type="Gene3D" id="3.40.50.1820">
    <property type="entry name" value="alpha/beta hydrolase"/>
    <property type="match status" value="1"/>
</dbReference>
<gene>
    <name evidence="1" type="ORF">UFOPK3773_00470</name>
</gene>
<dbReference type="AlphaFoldDB" id="A0A6J7IVV6"/>
<evidence type="ECO:0000313" key="1">
    <source>
        <dbReference type="EMBL" id="CAB4934926.1"/>
    </source>
</evidence>
<organism evidence="1">
    <name type="scientific">freshwater metagenome</name>
    <dbReference type="NCBI Taxonomy" id="449393"/>
    <lineage>
        <taxon>unclassified sequences</taxon>
        <taxon>metagenomes</taxon>
        <taxon>ecological metagenomes</taxon>
    </lineage>
</organism>
<sequence>MARRIALALHGAGSDGDFVLRCFRAGDLAVDEVVAIEHRDAETRTLLTIITRQVEAARARGDEVTFLAGVSLGAHAVATWTARAGAHTEISGLLLVMPAWTGSPTFVAAATAAAASDVLSLGSAAIIERLKGESPRDWVVDAVASSWPRYGDPVLAASLLTASRSPGPTSAELASIRVPSAIVCLDDDALHPRAVAEHWHSVIPASALESLPRDLGGRRPDVLGQAAIRALARLSESQ</sequence>